<reference evidence="2" key="1">
    <citation type="submission" date="2020-02" db="EMBL/GenBank/DDBJ databases">
        <authorList>
            <person name="Meier V. D."/>
        </authorList>
    </citation>
    <scope>NUCLEOTIDE SEQUENCE</scope>
    <source>
        <strain evidence="2">AVDCRST_MAG37</strain>
    </source>
</reference>
<feature type="compositionally biased region" description="Basic and acidic residues" evidence="1">
    <location>
        <begin position="1"/>
        <end position="14"/>
    </location>
</feature>
<feature type="compositionally biased region" description="Basic residues" evidence="1">
    <location>
        <begin position="60"/>
        <end position="78"/>
    </location>
</feature>
<feature type="non-terminal residue" evidence="2">
    <location>
        <position position="1"/>
    </location>
</feature>
<sequence length="103" mass="11450">EDDLDRTGKPEGGREPGGLRVLGTRFLRPGDESPPLCRRLARLQGERAARLRRPPASSIRSHRRGGRHGAARAGRGRRGYAEASLRVARVRRGYATLFRAVRL</sequence>
<evidence type="ECO:0000256" key="1">
    <source>
        <dbReference type="SAM" id="MobiDB-lite"/>
    </source>
</evidence>
<name>A0A6J4R7I9_9ACTN</name>
<organism evidence="2">
    <name type="scientific">uncultured Rubrobacteraceae bacterium</name>
    <dbReference type="NCBI Taxonomy" id="349277"/>
    <lineage>
        <taxon>Bacteria</taxon>
        <taxon>Bacillati</taxon>
        <taxon>Actinomycetota</taxon>
        <taxon>Rubrobacteria</taxon>
        <taxon>Rubrobacterales</taxon>
        <taxon>Rubrobacteraceae</taxon>
        <taxon>environmental samples</taxon>
    </lineage>
</organism>
<dbReference type="AlphaFoldDB" id="A0A6J4R7I9"/>
<feature type="region of interest" description="Disordered" evidence="1">
    <location>
        <begin position="45"/>
        <end position="81"/>
    </location>
</feature>
<feature type="region of interest" description="Disordered" evidence="1">
    <location>
        <begin position="1"/>
        <end position="27"/>
    </location>
</feature>
<protein>
    <submittedName>
        <fullName evidence="2">Uncharacterized protein</fullName>
    </submittedName>
</protein>
<proteinExistence type="predicted"/>
<gene>
    <name evidence="2" type="ORF">AVDCRST_MAG37-3296</name>
</gene>
<accession>A0A6J4R7I9</accession>
<evidence type="ECO:0000313" key="2">
    <source>
        <dbReference type="EMBL" id="CAA9457885.1"/>
    </source>
</evidence>
<feature type="non-terminal residue" evidence="2">
    <location>
        <position position="103"/>
    </location>
</feature>
<dbReference type="EMBL" id="CADCVD010000166">
    <property type="protein sequence ID" value="CAA9457885.1"/>
    <property type="molecule type" value="Genomic_DNA"/>
</dbReference>